<reference evidence="2" key="1">
    <citation type="submission" date="2017-01" db="EMBL/GenBank/DDBJ databases">
        <authorList>
            <person name="Varghese N."/>
            <person name="Submissions S."/>
        </authorList>
    </citation>
    <scope>NUCLEOTIDE SEQUENCE [LARGE SCALE GENOMIC DNA]</scope>
    <source>
        <strain evidence="2">CGMCC 1.7737</strain>
    </source>
</reference>
<keyword evidence="2" id="KW-1185">Reference proteome</keyword>
<evidence type="ECO:0000313" key="1">
    <source>
        <dbReference type="EMBL" id="SIR22058.1"/>
    </source>
</evidence>
<dbReference type="AlphaFoldDB" id="A0A1N6Z5E5"/>
<organism evidence="1 2">
    <name type="scientific">Haladaptatus litoreus</name>
    <dbReference type="NCBI Taxonomy" id="553468"/>
    <lineage>
        <taxon>Archaea</taxon>
        <taxon>Methanobacteriati</taxon>
        <taxon>Methanobacteriota</taxon>
        <taxon>Stenosarchaea group</taxon>
        <taxon>Halobacteria</taxon>
        <taxon>Halobacteriales</taxon>
        <taxon>Haladaptataceae</taxon>
        <taxon>Haladaptatus</taxon>
    </lineage>
</organism>
<dbReference type="EMBL" id="FTNO01000001">
    <property type="protein sequence ID" value="SIR22058.1"/>
    <property type="molecule type" value="Genomic_DNA"/>
</dbReference>
<accession>A0A1N6Z5E5</accession>
<evidence type="ECO:0000313" key="2">
    <source>
        <dbReference type="Proteomes" id="UP000186914"/>
    </source>
</evidence>
<proteinExistence type="predicted"/>
<dbReference type="InterPro" id="IPR049681">
    <property type="entry name" value="HVO_A0556-like"/>
</dbReference>
<dbReference type="NCBIfam" id="NF041921">
    <property type="entry name" value="HVO_A0556"/>
    <property type="match status" value="1"/>
</dbReference>
<gene>
    <name evidence="1" type="ORF">SAMN05421858_1880</name>
</gene>
<name>A0A1N6Z5E5_9EURY</name>
<dbReference type="Proteomes" id="UP000186914">
    <property type="component" value="Unassembled WGS sequence"/>
</dbReference>
<sequence>MKRGNEMSLTTQPSVIGRLEGEDCQWCHDGRLKQGTYKGNDAVVCDACETPAAQLW</sequence>
<protein>
    <submittedName>
        <fullName evidence="1">Uncharacterized protein</fullName>
    </submittedName>
</protein>